<organism evidence="2 3">
    <name type="scientific">Brenthis ino</name>
    <name type="common">lesser marbled fritillary</name>
    <dbReference type="NCBI Taxonomy" id="405034"/>
    <lineage>
        <taxon>Eukaryota</taxon>
        <taxon>Metazoa</taxon>
        <taxon>Ecdysozoa</taxon>
        <taxon>Arthropoda</taxon>
        <taxon>Hexapoda</taxon>
        <taxon>Insecta</taxon>
        <taxon>Pterygota</taxon>
        <taxon>Neoptera</taxon>
        <taxon>Endopterygota</taxon>
        <taxon>Lepidoptera</taxon>
        <taxon>Glossata</taxon>
        <taxon>Ditrysia</taxon>
        <taxon>Papilionoidea</taxon>
        <taxon>Nymphalidae</taxon>
        <taxon>Heliconiinae</taxon>
        <taxon>Argynnini</taxon>
        <taxon>Brenthis</taxon>
    </lineage>
</organism>
<dbReference type="Proteomes" id="UP000838878">
    <property type="component" value="Chromosome 1"/>
</dbReference>
<evidence type="ECO:0000313" key="3">
    <source>
        <dbReference type="Proteomes" id="UP000838878"/>
    </source>
</evidence>
<feature type="domain" description="CASC1 C-terminal" evidence="1">
    <location>
        <begin position="7"/>
        <end position="95"/>
    </location>
</feature>
<feature type="non-terminal residue" evidence="2">
    <location>
        <position position="151"/>
    </location>
</feature>
<dbReference type="GO" id="GO:0008017">
    <property type="term" value="F:microtubule binding"/>
    <property type="evidence" value="ECO:0007669"/>
    <property type="project" value="TreeGrafter"/>
</dbReference>
<dbReference type="GO" id="GO:0005930">
    <property type="term" value="C:axoneme"/>
    <property type="evidence" value="ECO:0007669"/>
    <property type="project" value="TreeGrafter"/>
</dbReference>
<dbReference type="PANTHER" id="PTHR20929:SF11">
    <property type="entry name" value="DYNEIN AXONEMAL INTERMEDIATE CHAIN 7"/>
    <property type="match status" value="1"/>
</dbReference>
<gene>
    <name evidence="2" type="ORF">BINO364_LOCUS62</name>
</gene>
<dbReference type="AlphaFoldDB" id="A0A8S4HV24"/>
<evidence type="ECO:0000259" key="1">
    <source>
        <dbReference type="Pfam" id="PF12366"/>
    </source>
</evidence>
<keyword evidence="3" id="KW-1185">Reference proteome</keyword>
<name>A0A8S4HV24_9NEOP</name>
<proteinExistence type="predicted"/>
<evidence type="ECO:0000313" key="2">
    <source>
        <dbReference type="EMBL" id="CAH0712832.1"/>
    </source>
</evidence>
<dbReference type="InterPro" id="IPR022110">
    <property type="entry name" value="CASC1_C"/>
</dbReference>
<dbReference type="InterPro" id="IPR023247">
    <property type="entry name" value="IC97/Dnai7-like"/>
</dbReference>
<reference evidence="2" key="1">
    <citation type="submission" date="2021-12" db="EMBL/GenBank/DDBJ databases">
        <authorList>
            <person name="Martin H S."/>
        </authorList>
    </citation>
    <scope>NUCLEOTIDE SEQUENCE</scope>
</reference>
<sequence>MREAACDMFPDFDGHNHIEGTCPKEWVMERHQYHAMAFLSRAYQFQWSRWNVSAGSRNIIMQLREAVDKKREAKFQLLHVTPQRATILKCIELSQEFNTEPIVGLQFYPDLFTLNMSYGSVDARRATFNMKYRLVETVFDLLQELKLCSYS</sequence>
<accession>A0A8S4HV24</accession>
<dbReference type="GO" id="GO:0048487">
    <property type="term" value="F:beta-tubulin binding"/>
    <property type="evidence" value="ECO:0007669"/>
    <property type="project" value="TreeGrafter"/>
</dbReference>
<dbReference type="PANTHER" id="PTHR20929">
    <property type="entry name" value="LUNG ADENOMA SUSCEPTIBILITY 1-RELATED"/>
    <property type="match status" value="1"/>
</dbReference>
<dbReference type="Pfam" id="PF12366">
    <property type="entry name" value="Casc1_C"/>
    <property type="match status" value="1"/>
</dbReference>
<protein>
    <recommendedName>
        <fullName evidence="1">CASC1 C-terminal domain-containing protein</fullName>
    </recommendedName>
</protein>
<dbReference type="OrthoDB" id="297923at2759"/>
<dbReference type="EMBL" id="OV170221">
    <property type="protein sequence ID" value="CAH0712832.1"/>
    <property type="molecule type" value="Genomic_DNA"/>
</dbReference>